<keyword evidence="1" id="KW-0175">Coiled coil</keyword>
<dbReference type="Proteomes" id="UP000247702">
    <property type="component" value="Unassembled WGS sequence"/>
</dbReference>
<dbReference type="EMBL" id="BEXD01001824">
    <property type="protein sequence ID" value="GBB95910.1"/>
    <property type="molecule type" value="Genomic_DNA"/>
</dbReference>
<keyword evidence="4" id="KW-1185">Reference proteome</keyword>
<protein>
    <submittedName>
        <fullName evidence="3">Uncharacterized protein</fullName>
    </submittedName>
</protein>
<evidence type="ECO:0000256" key="1">
    <source>
        <dbReference type="SAM" id="Coils"/>
    </source>
</evidence>
<feature type="region of interest" description="Disordered" evidence="2">
    <location>
        <begin position="177"/>
        <end position="201"/>
    </location>
</feature>
<evidence type="ECO:0000313" key="3">
    <source>
        <dbReference type="EMBL" id="GBB95910.1"/>
    </source>
</evidence>
<dbReference type="AlphaFoldDB" id="A0A2Z6R104"/>
<evidence type="ECO:0000256" key="2">
    <source>
        <dbReference type="SAM" id="MobiDB-lite"/>
    </source>
</evidence>
<sequence length="274" mass="30740">MGTYDLEKEIYHILQDSSKIQGYNAKLQSEYINLNDENRQLKVENSKLVSQNTCTEISLAKAKADNFAKSEEVKSLHGLIGALHGEKHGGLEDSISLRPSGASSLISTSDTALQEKTICNYCITKHGGIGVAQTKPECFTVNRARLCHNHLAKCPNFREYVNDEEVQKILALSVPEDKKKRKKSSDDDSDEENNISKQRRLSTASSSITQFSSFSNQLSITNFYRRLLSTNNYSFFEIMLLRLIVSNGLSFTFVENEETIAIFQFLAPGIILPK</sequence>
<proteinExistence type="predicted"/>
<name>A0A2Z6R104_9GLOM</name>
<evidence type="ECO:0000313" key="4">
    <source>
        <dbReference type="Proteomes" id="UP000247702"/>
    </source>
</evidence>
<reference evidence="3 4" key="1">
    <citation type="submission" date="2017-11" db="EMBL/GenBank/DDBJ databases">
        <title>The genome of Rhizophagus clarus HR1 reveals common genetic basis of auxotrophy among arbuscular mycorrhizal fungi.</title>
        <authorList>
            <person name="Kobayashi Y."/>
        </authorList>
    </citation>
    <scope>NUCLEOTIDE SEQUENCE [LARGE SCALE GENOMIC DNA]</scope>
    <source>
        <strain evidence="3 4">HR1</strain>
    </source>
</reference>
<comment type="caution">
    <text evidence="3">The sequence shown here is derived from an EMBL/GenBank/DDBJ whole genome shotgun (WGS) entry which is preliminary data.</text>
</comment>
<organism evidence="3 4">
    <name type="scientific">Rhizophagus clarus</name>
    <dbReference type="NCBI Taxonomy" id="94130"/>
    <lineage>
        <taxon>Eukaryota</taxon>
        <taxon>Fungi</taxon>
        <taxon>Fungi incertae sedis</taxon>
        <taxon>Mucoromycota</taxon>
        <taxon>Glomeromycotina</taxon>
        <taxon>Glomeromycetes</taxon>
        <taxon>Glomerales</taxon>
        <taxon>Glomeraceae</taxon>
        <taxon>Rhizophagus</taxon>
    </lineage>
</organism>
<accession>A0A2Z6R104</accession>
<feature type="coiled-coil region" evidence="1">
    <location>
        <begin position="24"/>
        <end position="51"/>
    </location>
</feature>
<gene>
    <name evidence="3" type="ORF">RclHR1_02640024</name>
</gene>